<dbReference type="SUPFAM" id="SSF49562">
    <property type="entry name" value="C2 domain (Calcium/lipid-binding domain, CaLB)"/>
    <property type="match status" value="1"/>
</dbReference>
<dbReference type="FunFam" id="3.40.850.10:FF:000063">
    <property type="entry name" value="Kinesin-like protein"/>
    <property type="match status" value="1"/>
</dbReference>
<dbReference type="EMBL" id="BEYU01000029">
    <property type="protein sequence ID" value="GBG27336.1"/>
    <property type="molecule type" value="Genomic_DNA"/>
</dbReference>
<feature type="compositionally biased region" description="Basic and acidic residues" evidence="11">
    <location>
        <begin position="970"/>
        <end position="983"/>
    </location>
</feature>
<comment type="caution">
    <text evidence="13">The sequence shown here is derived from an EMBL/GenBank/DDBJ whole genome shotgun (WGS) entry which is preliminary data.</text>
</comment>
<dbReference type="PROSITE" id="PS00411">
    <property type="entry name" value="KINESIN_MOTOR_1"/>
    <property type="match status" value="1"/>
</dbReference>
<evidence type="ECO:0000256" key="2">
    <source>
        <dbReference type="ARBA" id="ARBA00022490"/>
    </source>
</evidence>
<dbReference type="PROSITE" id="PS50067">
    <property type="entry name" value="KINESIN_MOTOR_2"/>
    <property type="match status" value="1"/>
</dbReference>
<feature type="domain" description="Kinesin motor" evidence="12">
    <location>
        <begin position="4"/>
        <end position="349"/>
    </location>
</feature>
<dbReference type="SUPFAM" id="SSF52540">
    <property type="entry name" value="P-loop containing nucleoside triphosphate hydrolases"/>
    <property type="match status" value="1"/>
</dbReference>
<keyword evidence="8" id="KW-0206">Cytoskeleton</keyword>
<dbReference type="InterPro" id="IPR000253">
    <property type="entry name" value="FHA_dom"/>
</dbReference>
<feature type="binding site" evidence="9">
    <location>
        <begin position="97"/>
        <end position="104"/>
    </location>
    <ligand>
        <name>ATP</name>
        <dbReference type="ChEBI" id="CHEBI:30616"/>
    </ligand>
</feature>
<evidence type="ECO:0000313" key="13">
    <source>
        <dbReference type="EMBL" id="GBG27336.1"/>
    </source>
</evidence>
<evidence type="ECO:0000256" key="6">
    <source>
        <dbReference type="ARBA" id="ARBA00023054"/>
    </source>
</evidence>
<keyword evidence="7 9" id="KW-0505">Motor protein</keyword>
<reference evidence="13 14" key="1">
    <citation type="submission" date="2017-12" db="EMBL/GenBank/DDBJ databases">
        <title>Sequencing, de novo assembly and annotation of complete genome of a new Thraustochytrid species, strain FCC1311.</title>
        <authorList>
            <person name="Sedici K."/>
            <person name="Godart F."/>
            <person name="Aiese Cigliano R."/>
            <person name="Sanseverino W."/>
            <person name="Barakat M."/>
            <person name="Ortet P."/>
            <person name="Marechal E."/>
            <person name="Cagnac O."/>
            <person name="Amato A."/>
        </authorList>
    </citation>
    <scope>NUCLEOTIDE SEQUENCE [LARGE SCALE GENOMIC DNA]</scope>
</reference>
<dbReference type="InterPro" id="IPR008984">
    <property type="entry name" value="SMAD_FHA_dom_sf"/>
</dbReference>
<gene>
    <name evidence="13" type="ORF">FCC1311_035582</name>
</gene>
<feature type="region of interest" description="Disordered" evidence="11">
    <location>
        <begin position="961"/>
        <end position="1014"/>
    </location>
</feature>
<evidence type="ECO:0000256" key="3">
    <source>
        <dbReference type="ARBA" id="ARBA00022701"/>
    </source>
</evidence>
<dbReference type="GO" id="GO:0003777">
    <property type="term" value="F:microtubule motor activity"/>
    <property type="evidence" value="ECO:0007669"/>
    <property type="project" value="InterPro"/>
</dbReference>
<dbReference type="InterPro" id="IPR022140">
    <property type="entry name" value="Kinesin-like_KIF1-typ"/>
</dbReference>
<comment type="subcellular location">
    <subcellularLocation>
        <location evidence="1">Cytoplasm</location>
        <location evidence="1">Cytoskeleton</location>
    </subcellularLocation>
</comment>
<dbReference type="CDD" id="cd22709">
    <property type="entry name" value="FHA_KIF28P"/>
    <property type="match status" value="1"/>
</dbReference>
<keyword evidence="6 10" id="KW-0175">Coiled coil</keyword>
<dbReference type="Gene3D" id="6.10.250.2520">
    <property type="match status" value="1"/>
</dbReference>
<dbReference type="Pfam" id="PF00498">
    <property type="entry name" value="FHA"/>
    <property type="match status" value="1"/>
</dbReference>
<keyword evidence="14" id="KW-1185">Reference proteome</keyword>
<evidence type="ECO:0000256" key="1">
    <source>
        <dbReference type="ARBA" id="ARBA00004245"/>
    </source>
</evidence>
<feature type="compositionally biased region" description="Acidic residues" evidence="11">
    <location>
        <begin position="999"/>
        <end position="1011"/>
    </location>
</feature>
<dbReference type="InterPro" id="IPR027417">
    <property type="entry name" value="P-loop_NTPase"/>
</dbReference>
<dbReference type="SUPFAM" id="SSF49879">
    <property type="entry name" value="SMAD/FHA domain"/>
    <property type="match status" value="1"/>
</dbReference>
<dbReference type="GO" id="GO:0005524">
    <property type="term" value="F:ATP binding"/>
    <property type="evidence" value="ECO:0007669"/>
    <property type="project" value="UniProtKB-UniRule"/>
</dbReference>
<evidence type="ECO:0000313" key="14">
    <source>
        <dbReference type="Proteomes" id="UP000241890"/>
    </source>
</evidence>
<evidence type="ECO:0000256" key="7">
    <source>
        <dbReference type="ARBA" id="ARBA00023175"/>
    </source>
</evidence>
<evidence type="ECO:0000256" key="8">
    <source>
        <dbReference type="ARBA" id="ARBA00023212"/>
    </source>
</evidence>
<dbReference type="InterPro" id="IPR032405">
    <property type="entry name" value="Kinesin_assoc"/>
</dbReference>
<proteinExistence type="inferred from homology"/>
<dbReference type="Pfam" id="PF12423">
    <property type="entry name" value="KIF1B"/>
    <property type="match status" value="1"/>
</dbReference>
<evidence type="ECO:0000256" key="4">
    <source>
        <dbReference type="ARBA" id="ARBA00022741"/>
    </source>
</evidence>
<keyword evidence="2" id="KW-0963">Cytoplasm</keyword>
<dbReference type="GO" id="GO:0005874">
    <property type="term" value="C:microtubule"/>
    <property type="evidence" value="ECO:0007669"/>
    <property type="project" value="UniProtKB-KW"/>
</dbReference>
<feature type="coiled-coil region" evidence="10">
    <location>
        <begin position="591"/>
        <end position="646"/>
    </location>
</feature>
<evidence type="ECO:0000256" key="5">
    <source>
        <dbReference type="ARBA" id="ARBA00022840"/>
    </source>
</evidence>
<dbReference type="Gene3D" id="2.60.200.20">
    <property type="match status" value="1"/>
</dbReference>
<evidence type="ECO:0000256" key="9">
    <source>
        <dbReference type="PROSITE-ProRule" id="PRU00283"/>
    </source>
</evidence>
<dbReference type="PRINTS" id="PR00380">
    <property type="entry name" value="KINESINHEAVY"/>
</dbReference>
<accession>A0A2R5G8E8</accession>
<evidence type="ECO:0000256" key="11">
    <source>
        <dbReference type="SAM" id="MobiDB-lite"/>
    </source>
</evidence>
<dbReference type="InterPro" id="IPR036961">
    <property type="entry name" value="Kinesin_motor_dom_sf"/>
</dbReference>
<organism evidence="13 14">
    <name type="scientific">Hondaea fermentalgiana</name>
    <dbReference type="NCBI Taxonomy" id="2315210"/>
    <lineage>
        <taxon>Eukaryota</taxon>
        <taxon>Sar</taxon>
        <taxon>Stramenopiles</taxon>
        <taxon>Bigyra</taxon>
        <taxon>Labyrinthulomycetes</taxon>
        <taxon>Thraustochytrida</taxon>
        <taxon>Thraustochytriidae</taxon>
        <taxon>Hondaea</taxon>
    </lineage>
</organism>
<dbReference type="InParanoid" id="A0A2R5G8E8"/>
<keyword evidence="3" id="KW-0493">Microtubule</keyword>
<dbReference type="GO" id="GO:0007018">
    <property type="term" value="P:microtubule-based movement"/>
    <property type="evidence" value="ECO:0007669"/>
    <property type="project" value="InterPro"/>
</dbReference>
<dbReference type="AlphaFoldDB" id="A0A2R5G8E8"/>
<name>A0A2R5G8E8_9STRA</name>
<comment type="similarity">
    <text evidence="9">Belongs to the TRAFAC class myosin-kinesin ATPase superfamily. Kinesin family.</text>
</comment>
<protein>
    <submittedName>
        <fullName evidence="13">Kinesin-related protein 1</fullName>
    </submittedName>
</protein>
<evidence type="ECO:0000259" key="12">
    <source>
        <dbReference type="PROSITE" id="PS50067"/>
    </source>
</evidence>
<sequence length="1105" mass="122192">MAEAVRVAVRVRPFIHEYEKAKGVRNIIKMDKNTQQTIIVNPDTGAEKVYTFDYSYNSFVPADHPDHADQETVWQDLGVDVLDNAWKGFNVSLFAYGQTGAGKSHSMIGYPGAEGIVPRACRQIFERIANNMSSDTTFKVEASMLEIYNEKVRDLFNPTAGDAKGLKVRDHPKTGPYVQGLTKSAVGSYDEISKAMDAGTRARTVAATAMNATSSRAHTIFQVVVTQTTVDKDAGKAMDKVSTVSLIDLAGSERADRTGASGDRLKEGCAINQSLSALGNVISALAERATNAKKKGVLVPYRDSVLTHLLKNSLGGNAKTVMIAAISPSCVNYDETLSTLRYADRAKQIKNKAVVNEDPNQKLIRGLKEEIEELRRMLAQGTAPGAAGAARPGTAEVRRIKEEMSENERLLRESEMTWEERLKESQDHMVQRDAALAKLGMGVDQEKAHSTPHILNVNQDPLMSGVLMYFFEEGLTRAGRADAPQPQTIVLSGLSIQKEHCVVSRVGNELSMEACREAKVFVNGKRVAAEGTVKLMHGDRIVVGNNYVFICVIPGACTGGYGATEKEALLAKNSWDSAMLELNEAQMSSLTEGEREARERAEREARAMQEKVRALEAQMAQERRRAEEEARAATDAERERMVQEQRALEAKLQAQIDTTYRLQAAKDDERRKRAVLEGEILRTLPLVSEANAISDELNKGKDFGLQLVAATTASSSVASGSASANPARLEKQTDADAIASAMETTVWIRVSHGEDDIPNMWSLEKFVNRLYLMREMYEDFVDAGRDLAEVEEIYGEEYDPFFDPPEEQLIGKAYVMLAPLGFFINIDDTPPVIQFQGKTDGALHVSVTLDEKQVEALEQFDTDEETTLADIQGTELRVAVTVHAADGLPKKLSNQVAVSYKFYNEEAHRTPACETVSINPRFDHVTRFKIRVDEAFASYVQTQPLEFQVWGSPDPEIASMRKARYAAPPETKEEAEPDREPRRGSRRSVKFSNKGAIEENSDSNPVEDDGSGEVTRNEVDSHYLMMEQKLEDMQGQLQEAELKTQAAEHAKKDLEDKIQMLTNELTKRNDDIKELESKTKALEATQEFGNQSVGAASSSKACEIM</sequence>
<dbReference type="Pfam" id="PF00225">
    <property type="entry name" value="Kinesin"/>
    <property type="match status" value="1"/>
</dbReference>
<keyword evidence="4 9" id="KW-0547">Nucleotide-binding</keyword>
<evidence type="ECO:0000256" key="10">
    <source>
        <dbReference type="SAM" id="Coils"/>
    </source>
</evidence>
<dbReference type="SMART" id="SM00240">
    <property type="entry name" value="FHA"/>
    <property type="match status" value="1"/>
</dbReference>
<dbReference type="PANTHER" id="PTHR47117">
    <property type="entry name" value="STAR-RELATED LIPID TRANSFER PROTEIN 9"/>
    <property type="match status" value="1"/>
</dbReference>
<dbReference type="GO" id="GO:0008017">
    <property type="term" value="F:microtubule binding"/>
    <property type="evidence" value="ECO:0007669"/>
    <property type="project" value="InterPro"/>
</dbReference>
<dbReference type="Pfam" id="PF16183">
    <property type="entry name" value="Kinesin_assoc"/>
    <property type="match status" value="1"/>
</dbReference>
<keyword evidence="5 9" id="KW-0067">ATP-binding</keyword>
<dbReference type="Gene3D" id="3.40.850.10">
    <property type="entry name" value="Kinesin motor domain"/>
    <property type="match status" value="1"/>
</dbReference>
<dbReference type="Gene3D" id="2.60.40.150">
    <property type="entry name" value="C2 domain"/>
    <property type="match status" value="1"/>
</dbReference>
<dbReference type="Proteomes" id="UP000241890">
    <property type="component" value="Unassembled WGS sequence"/>
</dbReference>
<dbReference type="OrthoDB" id="3176171at2759"/>
<dbReference type="InterPro" id="IPR001752">
    <property type="entry name" value="Kinesin_motor_dom"/>
</dbReference>
<feature type="coiled-coil region" evidence="10">
    <location>
        <begin position="1023"/>
        <end position="1085"/>
    </location>
</feature>
<dbReference type="SMART" id="SM00129">
    <property type="entry name" value="KISc"/>
    <property type="match status" value="1"/>
</dbReference>
<dbReference type="InterPro" id="IPR019821">
    <property type="entry name" value="Kinesin_motor_CS"/>
</dbReference>
<dbReference type="InterPro" id="IPR035892">
    <property type="entry name" value="C2_domain_sf"/>
</dbReference>